<gene>
    <name evidence="8" type="ORF">HYPSUDRAFT_79246</name>
</gene>
<dbReference type="PANTHER" id="PTHR43827">
    <property type="entry name" value="2,5-DIKETO-D-GLUCONIC ACID REDUCTASE"/>
    <property type="match status" value="1"/>
</dbReference>
<evidence type="ECO:0000256" key="5">
    <source>
        <dbReference type="PIRSR" id="PIRSR000097-2"/>
    </source>
</evidence>
<keyword evidence="2" id="KW-0521">NADP</keyword>
<feature type="binding site" evidence="5">
    <location>
        <position position="111"/>
    </location>
    <ligand>
        <name>substrate</name>
    </ligand>
</feature>
<keyword evidence="3" id="KW-0560">Oxidoreductase</keyword>
<dbReference type="Pfam" id="PF00248">
    <property type="entry name" value="Aldo_ket_red"/>
    <property type="match status" value="1"/>
</dbReference>
<evidence type="ECO:0000259" key="7">
    <source>
        <dbReference type="Pfam" id="PF00248"/>
    </source>
</evidence>
<proteinExistence type="inferred from homology"/>
<reference evidence="9" key="1">
    <citation type="submission" date="2014-04" db="EMBL/GenBank/DDBJ databases">
        <title>Evolutionary Origins and Diversification of the Mycorrhizal Mutualists.</title>
        <authorList>
            <consortium name="DOE Joint Genome Institute"/>
            <consortium name="Mycorrhizal Genomics Consortium"/>
            <person name="Kohler A."/>
            <person name="Kuo A."/>
            <person name="Nagy L.G."/>
            <person name="Floudas D."/>
            <person name="Copeland A."/>
            <person name="Barry K.W."/>
            <person name="Cichocki N."/>
            <person name="Veneault-Fourrey C."/>
            <person name="LaButti K."/>
            <person name="Lindquist E.A."/>
            <person name="Lipzen A."/>
            <person name="Lundell T."/>
            <person name="Morin E."/>
            <person name="Murat C."/>
            <person name="Riley R."/>
            <person name="Ohm R."/>
            <person name="Sun H."/>
            <person name="Tunlid A."/>
            <person name="Henrissat B."/>
            <person name="Grigoriev I.V."/>
            <person name="Hibbett D.S."/>
            <person name="Martin F."/>
        </authorList>
    </citation>
    <scope>NUCLEOTIDE SEQUENCE [LARGE SCALE GENOMIC DNA]</scope>
    <source>
        <strain evidence="9">FD-334 SS-4</strain>
    </source>
</reference>
<keyword evidence="9" id="KW-1185">Reference proteome</keyword>
<dbReference type="CDD" id="cd19071">
    <property type="entry name" value="AKR_AKR1-5-like"/>
    <property type="match status" value="1"/>
</dbReference>
<dbReference type="OrthoDB" id="416253at2759"/>
<dbReference type="EMBL" id="KN817591">
    <property type="protein sequence ID" value="KJA18239.1"/>
    <property type="molecule type" value="Genomic_DNA"/>
</dbReference>
<feature type="active site" description="Proton donor" evidence="4">
    <location>
        <position position="56"/>
    </location>
</feature>
<evidence type="ECO:0000313" key="9">
    <source>
        <dbReference type="Proteomes" id="UP000054270"/>
    </source>
</evidence>
<dbReference type="PRINTS" id="PR00069">
    <property type="entry name" value="ALDKETRDTASE"/>
</dbReference>
<dbReference type="Gene3D" id="3.20.20.100">
    <property type="entry name" value="NADP-dependent oxidoreductase domain"/>
    <property type="match status" value="1"/>
</dbReference>
<dbReference type="OMA" id="LCNYANE"/>
<feature type="site" description="Lowers pKa of active site Tyr" evidence="6">
    <location>
        <position position="81"/>
    </location>
</feature>
<dbReference type="FunFam" id="3.20.20.100:FF:000002">
    <property type="entry name" value="2,5-diketo-D-gluconic acid reductase A"/>
    <property type="match status" value="1"/>
</dbReference>
<dbReference type="PROSITE" id="PS00062">
    <property type="entry name" value="ALDOKETO_REDUCTASE_2"/>
    <property type="match status" value="1"/>
</dbReference>
<evidence type="ECO:0000256" key="1">
    <source>
        <dbReference type="ARBA" id="ARBA00007905"/>
    </source>
</evidence>
<name>A0A0D2NH19_HYPSF</name>
<dbReference type="InterPro" id="IPR023210">
    <property type="entry name" value="NADP_OxRdtase_dom"/>
</dbReference>
<dbReference type="STRING" id="945553.A0A0D2NH19"/>
<dbReference type="GO" id="GO:0016616">
    <property type="term" value="F:oxidoreductase activity, acting on the CH-OH group of donors, NAD or NADP as acceptor"/>
    <property type="evidence" value="ECO:0007669"/>
    <property type="project" value="UniProtKB-ARBA"/>
</dbReference>
<dbReference type="InterPro" id="IPR018170">
    <property type="entry name" value="Aldo/ket_reductase_CS"/>
</dbReference>
<dbReference type="InterPro" id="IPR036812">
    <property type="entry name" value="NAD(P)_OxRdtase_dom_sf"/>
</dbReference>
<dbReference type="Proteomes" id="UP000054270">
    <property type="component" value="Unassembled WGS sequence"/>
</dbReference>
<dbReference type="PROSITE" id="PS00798">
    <property type="entry name" value="ALDOKETO_REDUCTASE_1"/>
    <property type="match status" value="1"/>
</dbReference>
<dbReference type="PIRSF" id="PIRSF000097">
    <property type="entry name" value="AKR"/>
    <property type="match status" value="1"/>
</dbReference>
<accession>A0A0D2NH19</accession>
<dbReference type="PANTHER" id="PTHR43827:SF3">
    <property type="entry name" value="NADP-DEPENDENT OXIDOREDUCTASE DOMAIN-CONTAINING PROTEIN"/>
    <property type="match status" value="1"/>
</dbReference>
<dbReference type="AlphaFoldDB" id="A0A0D2NH19"/>
<protein>
    <recommendedName>
        <fullName evidence="7">NADP-dependent oxidoreductase domain-containing protein</fullName>
    </recommendedName>
</protein>
<comment type="similarity">
    <text evidence="1">Belongs to the aldo/keto reductase family.</text>
</comment>
<dbReference type="SUPFAM" id="SSF51430">
    <property type="entry name" value="NAD(P)-linked oxidoreductase"/>
    <property type="match status" value="1"/>
</dbReference>
<organism evidence="8 9">
    <name type="scientific">Hypholoma sublateritium (strain FD-334 SS-4)</name>
    <dbReference type="NCBI Taxonomy" id="945553"/>
    <lineage>
        <taxon>Eukaryota</taxon>
        <taxon>Fungi</taxon>
        <taxon>Dikarya</taxon>
        <taxon>Basidiomycota</taxon>
        <taxon>Agaricomycotina</taxon>
        <taxon>Agaricomycetes</taxon>
        <taxon>Agaricomycetidae</taxon>
        <taxon>Agaricales</taxon>
        <taxon>Agaricineae</taxon>
        <taxon>Strophariaceae</taxon>
        <taxon>Hypholoma</taxon>
    </lineage>
</organism>
<evidence type="ECO:0000256" key="3">
    <source>
        <dbReference type="ARBA" id="ARBA00023002"/>
    </source>
</evidence>
<dbReference type="InterPro" id="IPR020471">
    <property type="entry name" value="AKR"/>
</dbReference>
<evidence type="ECO:0000313" key="8">
    <source>
        <dbReference type="EMBL" id="KJA18239.1"/>
    </source>
</evidence>
<evidence type="ECO:0000256" key="6">
    <source>
        <dbReference type="PIRSR" id="PIRSR000097-3"/>
    </source>
</evidence>
<feature type="domain" description="NADP-dependent oxidoreductase" evidence="7">
    <location>
        <begin position="22"/>
        <end position="211"/>
    </location>
</feature>
<evidence type="ECO:0000256" key="2">
    <source>
        <dbReference type="ARBA" id="ARBA00022857"/>
    </source>
</evidence>
<sequence length="313" mass="35085">MSVKIPNVKLNNGVEIPIIGSGSWAPPTPEAQAGVTTWILTAFKNGFRHIDTAQVYGTEKAVGDAIKQSGIPREEIFITTKLPWNHHGRVRESFEASLANLGTHIDLYLMHWPQCLPYDGKDEPMDPDSAYTVTNDITFHQSWAEMEKLLDTGNVRAIGVSNFSIKNLEELLQTAKIVPAVNQVEMHPYLAQNELREYCRKKGIAIASYSSSGYHVVRNDPLIVGLAEKYKVTPTQVIFAWHLSRGGILICKSESDARQKENISVPTISEEDLGKMWSLDKGQRIAIKVHEETKQVFGWTLEQLGWVNYRQGA</sequence>
<evidence type="ECO:0000256" key="4">
    <source>
        <dbReference type="PIRSR" id="PIRSR000097-1"/>
    </source>
</evidence>